<evidence type="ECO:0000313" key="9">
    <source>
        <dbReference type="Proteomes" id="UP001060368"/>
    </source>
</evidence>
<feature type="transmembrane region" description="Helical" evidence="7">
    <location>
        <begin position="21"/>
        <end position="43"/>
    </location>
</feature>
<dbReference type="InterPro" id="IPR006043">
    <property type="entry name" value="NCS2"/>
</dbReference>
<keyword evidence="6 7" id="KW-0472">Membrane</keyword>
<comment type="subcellular location">
    <subcellularLocation>
        <location evidence="1">Membrane</location>
        <topology evidence="1">Multi-pass membrane protein</topology>
    </subcellularLocation>
</comment>
<dbReference type="NCBIfam" id="NF037981">
    <property type="entry name" value="NCS2_1"/>
    <property type="match status" value="1"/>
</dbReference>
<dbReference type="Pfam" id="PF00860">
    <property type="entry name" value="Xan_ur_permease"/>
    <property type="match status" value="1"/>
</dbReference>
<evidence type="ECO:0000256" key="5">
    <source>
        <dbReference type="ARBA" id="ARBA00022989"/>
    </source>
</evidence>
<feature type="transmembrane region" description="Helical" evidence="7">
    <location>
        <begin position="276"/>
        <end position="296"/>
    </location>
</feature>
<dbReference type="RefSeq" id="WP_257741495.1">
    <property type="nucleotide sequence ID" value="NZ_CP096115.1"/>
</dbReference>
<dbReference type="GO" id="GO:0042907">
    <property type="term" value="F:xanthine transmembrane transporter activity"/>
    <property type="evidence" value="ECO:0007669"/>
    <property type="project" value="TreeGrafter"/>
</dbReference>
<dbReference type="EMBL" id="CP096115">
    <property type="protein sequence ID" value="UUX91342.1"/>
    <property type="molecule type" value="Genomic_DNA"/>
</dbReference>
<keyword evidence="9" id="KW-1185">Reference proteome</keyword>
<dbReference type="Proteomes" id="UP001060368">
    <property type="component" value="Chromosome"/>
</dbReference>
<feature type="transmembrane region" description="Helical" evidence="7">
    <location>
        <begin position="316"/>
        <end position="335"/>
    </location>
</feature>
<reference evidence="8" key="1">
    <citation type="submission" date="2022-04" db="EMBL/GenBank/DDBJ databases">
        <title>Complete genome of Methanoplanus endosymbiosus DSM 3599.</title>
        <authorList>
            <person name="Chen S.-C."/>
            <person name="You Y.-T."/>
            <person name="Zhou Y.-Z."/>
            <person name="Lai M.-C."/>
        </authorList>
    </citation>
    <scope>NUCLEOTIDE SEQUENCE</scope>
    <source>
        <strain evidence="8">DSM 3599</strain>
    </source>
</reference>
<dbReference type="KEGG" id="mend:L6E24_08105"/>
<feature type="transmembrane region" description="Helical" evidence="7">
    <location>
        <begin position="130"/>
        <end position="151"/>
    </location>
</feature>
<keyword evidence="3" id="KW-0813">Transport</keyword>
<gene>
    <name evidence="8" type="ORF">L6E24_08105</name>
</gene>
<feature type="transmembrane region" description="Helical" evidence="7">
    <location>
        <begin position="237"/>
        <end position="255"/>
    </location>
</feature>
<dbReference type="PANTHER" id="PTHR42810">
    <property type="entry name" value="PURINE PERMEASE C1399.01C-RELATED"/>
    <property type="match status" value="1"/>
</dbReference>
<keyword evidence="5 7" id="KW-1133">Transmembrane helix</keyword>
<feature type="transmembrane region" description="Helical" evidence="7">
    <location>
        <begin position="405"/>
        <end position="428"/>
    </location>
</feature>
<dbReference type="PANTHER" id="PTHR42810:SF2">
    <property type="entry name" value="PURINE PERMEASE C1399.01C-RELATED"/>
    <property type="match status" value="1"/>
</dbReference>
<proteinExistence type="inferred from homology"/>
<evidence type="ECO:0000256" key="7">
    <source>
        <dbReference type="SAM" id="Phobius"/>
    </source>
</evidence>
<feature type="transmembrane region" description="Helical" evidence="7">
    <location>
        <begin position="188"/>
        <end position="206"/>
    </location>
</feature>
<organism evidence="8 9">
    <name type="scientific">Methanoplanus endosymbiosus</name>
    <dbReference type="NCBI Taxonomy" id="33865"/>
    <lineage>
        <taxon>Archaea</taxon>
        <taxon>Methanobacteriati</taxon>
        <taxon>Methanobacteriota</taxon>
        <taxon>Stenosarchaea group</taxon>
        <taxon>Methanomicrobia</taxon>
        <taxon>Methanomicrobiales</taxon>
        <taxon>Methanomicrobiaceae</taxon>
        <taxon>Methanoplanus</taxon>
    </lineage>
</organism>
<feature type="transmembrane region" description="Helical" evidence="7">
    <location>
        <begin position="157"/>
        <end position="176"/>
    </location>
</feature>
<keyword evidence="4 7" id="KW-0812">Transmembrane</keyword>
<evidence type="ECO:0000256" key="1">
    <source>
        <dbReference type="ARBA" id="ARBA00004141"/>
    </source>
</evidence>
<protein>
    <submittedName>
        <fullName evidence="8">Purine/pyrimidine permease</fullName>
    </submittedName>
</protein>
<dbReference type="GeneID" id="74307656"/>
<dbReference type="AlphaFoldDB" id="A0A9E7PPQ9"/>
<feature type="transmembrane region" description="Helical" evidence="7">
    <location>
        <begin position="342"/>
        <end position="364"/>
    </location>
</feature>
<accession>A0A9E7PPQ9</accession>
<dbReference type="GO" id="GO:0005886">
    <property type="term" value="C:plasma membrane"/>
    <property type="evidence" value="ECO:0007669"/>
    <property type="project" value="TreeGrafter"/>
</dbReference>
<evidence type="ECO:0000313" key="8">
    <source>
        <dbReference type="EMBL" id="UUX91342.1"/>
    </source>
</evidence>
<feature type="transmembrane region" description="Helical" evidence="7">
    <location>
        <begin position="100"/>
        <end position="123"/>
    </location>
</feature>
<evidence type="ECO:0000256" key="2">
    <source>
        <dbReference type="ARBA" id="ARBA00008821"/>
    </source>
</evidence>
<feature type="transmembrane region" description="Helical" evidence="7">
    <location>
        <begin position="49"/>
        <end position="69"/>
    </location>
</feature>
<comment type="similarity">
    <text evidence="2">Belongs to the nucleobase:cation symporter-2 (NCS2) (TC 2.A.40) family.</text>
</comment>
<name>A0A9E7PPQ9_9EURY</name>
<evidence type="ECO:0000256" key="6">
    <source>
        <dbReference type="ARBA" id="ARBA00023136"/>
    </source>
</evidence>
<sequence>MKFRYDVDEKPPFGENVATGIMWAAISLSFVLIIGMIISGMHTDNPGEAIFYLQKLMFITGIALVIQVIAGHRLPVVFGPAAVLLVGTISSAGYSPDSVYTAIVISAVIGSLIAAAGLLQYIGRMFTTRVITVVLMLIAFTLIPTILDLIIGNCSDGTVFLKLIFAFFAMMLIIYANRILKGVWKATILLWIIIIGTAVYFIIFPLEFTSFLESGLSATAYTPEINSLMIHPDFEPGVIISFLICYLALIVNDIGSIQGIGDITEAEGMRERYRRGVFFTGIINAVSGFFGAVGGVNYSTSAGMILDTKNASRYTLIPAGAILVLLAVIPGAVPLMAAIPTLIIGCLLLFVMSSQFSAALYVFFRDLRGKPFDFDNGIIIGFPIILGNLISFLPPDAADALPLLIRPVVANGFVAGVVSVLILEHIIFRKI</sequence>
<evidence type="ECO:0000256" key="4">
    <source>
        <dbReference type="ARBA" id="ARBA00022692"/>
    </source>
</evidence>
<evidence type="ECO:0000256" key="3">
    <source>
        <dbReference type="ARBA" id="ARBA00022448"/>
    </source>
</evidence>